<dbReference type="KEGG" id="mcha:111026144"/>
<dbReference type="OrthoDB" id="3176171at2759"/>
<dbReference type="PANTHER" id="PTHR47969">
    <property type="entry name" value="CHROMOSOME-ASSOCIATED KINESIN KIF4A-RELATED"/>
    <property type="match status" value="1"/>
</dbReference>
<dbReference type="GO" id="GO:0005875">
    <property type="term" value="C:microtubule associated complex"/>
    <property type="evidence" value="ECO:0007669"/>
    <property type="project" value="TreeGrafter"/>
</dbReference>
<dbReference type="Gene3D" id="3.40.850.10">
    <property type="entry name" value="Kinesin motor domain"/>
    <property type="match status" value="1"/>
</dbReference>
<dbReference type="Gene3D" id="1.10.150.280">
    <property type="entry name" value="AF1531-like domain"/>
    <property type="match status" value="1"/>
</dbReference>
<dbReference type="Proteomes" id="UP000504603">
    <property type="component" value="Unplaced"/>
</dbReference>
<dbReference type="Pfam" id="PF12836">
    <property type="entry name" value="HHH_3"/>
    <property type="match status" value="1"/>
</dbReference>
<dbReference type="InterPro" id="IPR027640">
    <property type="entry name" value="Kinesin-like_fam"/>
</dbReference>
<protein>
    <submittedName>
        <fullName evidence="8">Kinesin-like protein KIN-10C isoform X1</fullName>
    </submittedName>
</protein>
<evidence type="ECO:0000313" key="7">
    <source>
        <dbReference type="Proteomes" id="UP000504603"/>
    </source>
</evidence>
<dbReference type="Pfam" id="PF00225">
    <property type="entry name" value="Kinesin"/>
    <property type="match status" value="1"/>
</dbReference>
<dbReference type="GO" id="GO:0007052">
    <property type="term" value="P:mitotic spindle organization"/>
    <property type="evidence" value="ECO:0007669"/>
    <property type="project" value="TreeGrafter"/>
</dbReference>
<keyword evidence="1" id="KW-0493">Microtubule</keyword>
<dbReference type="GO" id="GO:0005524">
    <property type="term" value="F:ATP binding"/>
    <property type="evidence" value="ECO:0007669"/>
    <property type="project" value="InterPro"/>
</dbReference>
<evidence type="ECO:0000259" key="6">
    <source>
        <dbReference type="PROSITE" id="PS50067"/>
    </source>
</evidence>
<feature type="domain" description="Kinesin motor" evidence="6">
    <location>
        <begin position="23"/>
        <end position="344"/>
    </location>
</feature>
<feature type="compositionally biased region" description="Polar residues" evidence="5">
    <location>
        <begin position="441"/>
        <end position="452"/>
    </location>
</feature>
<keyword evidence="7" id="KW-1185">Reference proteome</keyword>
<evidence type="ECO:0000256" key="4">
    <source>
        <dbReference type="PROSITE-ProRule" id="PRU00283"/>
    </source>
</evidence>
<dbReference type="GO" id="GO:0008017">
    <property type="term" value="F:microtubule binding"/>
    <property type="evidence" value="ECO:0007669"/>
    <property type="project" value="InterPro"/>
</dbReference>
<dbReference type="InterPro" id="IPR001752">
    <property type="entry name" value="Kinesin_motor_dom"/>
</dbReference>
<dbReference type="SUPFAM" id="SSF47781">
    <property type="entry name" value="RuvA domain 2-like"/>
    <property type="match status" value="1"/>
</dbReference>
<dbReference type="GeneID" id="111026144"/>
<dbReference type="PANTHER" id="PTHR47969:SF9">
    <property type="entry name" value="KINESIN-LIKE PROTEIN"/>
    <property type="match status" value="1"/>
</dbReference>
<comment type="caution">
    <text evidence="4">Lacks conserved residue(s) required for the propagation of feature annotation.</text>
</comment>
<dbReference type="InterPro" id="IPR010994">
    <property type="entry name" value="RuvA_2-like"/>
</dbReference>
<dbReference type="AlphaFoldDB" id="A0A6J1E564"/>
<evidence type="ECO:0000256" key="1">
    <source>
        <dbReference type="ARBA" id="ARBA00022701"/>
    </source>
</evidence>
<dbReference type="InterPro" id="IPR036961">
    <property type="entry name" value="Kinesin_motor_dom_sf"/>
</dbReference>
<dbReference type="GO" id="GO:0005874">
    <property type="term" value="C:microtubule"/>
    <property type="evidence" value="ECO:0007669"/>
    <property type="project" value="UniProtKB-KW"/>
</dbReference>
<gene>
    <name evidence="8" type="primary">LOC111026144</name>
</gene>
<accession>A0A6J1E564</accession>
<organism evidence="7 8">
    <name type="scientific">Momordica charantia</name>
    <name type="common">Bitter gourd</name>
    <name type="synonym">Balsam pear</name>
    <dbReference type="NCBI Taxonomy" id="3673"/>
    <lineage>
        <taxon>Eukaryota</taxon>
        <taxon>Viridiplantae</taxon>
        <taxon>Streptophyta</taxon>
        <taxon>Embryophyta</taxon>
        <taxon>Tracheophyta</taxon>
        <taxon>Spermatophyta</taxon>
        <taxon>Magnoliopsida</taxon>
        <taxon>eudicotyledons</taxon>
        <taxon>Gunneridae</taxon>
        <taxon>Pentapetalae</taxon>
        <taxon>rosids</taxon>
        <taxon>fabids</taxon>
        <taxon>Cucurbitales</taxon>
        <taxon>Cucurbitaceae</taxon>
        <taxon>Momordiceae</taxon>
        <taxon>Momordica</taxon>
    </lineage>
</organism>
<comment type="similarity">
    <text evidence="3">Belongs to the TRAFAC class myosin-kinesin ATPase superfamily. Kinesin family. KIN-10 subfamily.</text>
</comment>
<keyword evidence="2" id="KW-0505">Motor protein</keyword>
<dbReference type="GO" id="GO:0051231">
    <property type="term" value="P:spindle elongation"/>
    <property type="evidence" value="ECO:0007669"/>
    <property type="project" value="TreeGrafter"/>
</dbReference>
<evidence type="ECO:0000256" key="2">
    <source>
        <dbReference type="ARBA" id="ARBA00023175"/>
    </source>
</evidence>
<dbReference type="InterPro" id="IPR027417">
    <property type="entry name" value="P-loop_NTPase"/>
</dbReference>
<sequence>MASCTKDNLELRRAAKGFNEGRKVRVVAKIRSSDGGTTTSWISVNKPDGDASQSVTISFGDQPGTGSRKESYELDYCYEQNEDTEKIFAREVKSLIPGVFDGHNATVIAYGARGSAKTSMIQGTIEKPGLASLSINEFLLMALEKGKSISISYYEVYVDHVCDLLDPKRPTVLVLDDGQGKIQLKGLSQIPVKSLSDFYGLYFVGSSSRKQAQKIANEPPHRSHRGLIVHISSPDETTTDSRFAAKMNFVDMAGYEDTRRKSCDGTSLVENSKINKSIYALLNVASALNANDSHVPYRESKLTRILQDSLGGARSRILMITCLNATFCQDSIYMANLAARSCQVTKRVAPDANRKNRSLANTVIRSSSLRNQIPRTLIATIKKQPVSRFSFSEKKASSTASSAMKGRKLFDDDTSHLGKLDKEIQLSSASHRRVPLKHGESSSAVGQENSLPCSPLKPEESTSALEKELLAVEISNALETTTVPEDSKRIDDNMKALSAAGDGPNIYDLPVESTPGVTNNTSVSVVKSSDLDKENNSYMINEDKSPPISARLRELSNTLRLISSSAPMCLKIPDSDAAPRSLVSTDVMEAQTPTIEWSRDYDEHDVADPTTPWETLSKRSTGVKNSLVDDYLRFLNTASKEELKRLKGIGEKRATSIIELREESPEPFKSLDDLTEIGLSAKQIKGLIKKEMGARLFN</sequence>
<dbReference type="RefSeq" id="XP_022159846.1">
    <property type="nucleotide sequence ID" value="XM_022304154.1"/>
</dbReference>
<evidence type="ECO:0000256" key="5">
    <source>
        <dbReference type="SAM" id="MobiDB-lite"/>
    </source>
</evidence>
<feature type="region of interest" description="Disordered" evidence="5">
    <location>
        <begin position="424"/>
        <end position="462"/>
    </location>
</feature>
<evidence type="ECO:0000256" key="3">
    <source>
        <dbReference type="ARBA" id="ARBA00061615"/>
    </source>
</evidence>
<dbReference type="PROSITE" id="PS50067">
    <property type="entry name" value="KINESIN_MOTOR_2"/>
    <property type="match status" value="1"/>
</dbReference>
<reference evidence="8" key="1">
    <citation type="submission" date="2025-08" db="UniProtKB">
        <authorList>
            <consortium name="RefSeq"/>
        </authorList>
    </citation>
    <scope>IDENTIFICATION</scope>
    <source>
        <strain evidence="8">OHB3-1</strain>
    </source>
</reference>
<dbReference type="SUPFAM" id="SSF52540">
    <property type="entry name" value="P-loop containing nucleoside triphosphate hydrolases"/>
    <property type="match status" value="1"/>
</dbReference>
<proteinExistence type="inferred from homology"/>
<name>A0A6J1E564_MOMCH</name>
<evidence type="ECO:0000313" key="8">
    <source>
        <dbReference type="RefSeq" id="XP_022159846.1"/>
    </source>
</evidence>
<dbReference type="SMART" id="SM00129">
    <property type="entry name" value="KISc"/>
    <property type="match status" value="1"/>
</dbReference>
<dbReference type="FunFam" id="1.10.150.280:FF:000003">
    <property type="entry name" value="Kinesin-like protein KIN-10C"/>
    <property type="match status" value="1"/>
</dbReference>
<dbReference type="PRINTS" id="PR00380">
    <property type="entry name" value="KINESINHEAVY"/>
</dbReference>
<dbReference type="GO" id="GO:0007018">
    <property type="term" value="P:microtubule-based movement"/>
    <property type="evidence" value="ECO:0007669"/>
    <property type="project" value="InterPro"/>
</dbReference>
<dbReference type="GO" id="GO:0003777">
    <property type="term" value="F:microtubule motor activity"/>
    <property type="evidence" value="ECO:0007669"/>
    <property type="project" value="InterPro"/>
</dbReference>